<dbReference type="Pfam" id="PF00989">
    <property type="entry name" value="PAS"/>
    <property type="match status" value="1"/>
</dbReference>
<dbReference type="Proteomes" id="UP000435138">
    <property type="component" value="Unassembled WGS sequence"/>
</dbReference>
<evidence type="ECO:0000256" key="8">
    <source>
        <dbReference type="ARBA" id="ARBA00022737"/>
    </source>
</evidence>
<evidence type="ECO:0000256" key="7">
    <source>
        <dbReference type="ARBA" id="ARBA00022679"/>
    </source>
</evidence>
<comment type="catalytic activity">
    <reaction evidence="1">
        <text>ATP + protein L-histidine = ADP + protein N-phospho-L-histidine.</text>
        <dbReference type="EC" id="2.7.13.3"/>
    </reaction>
</comment>
<evidence type="ECO:0000256" key="11">
    <source>
        <dbReference type="ARBA" id="ARBA00022840"/>
    </source>
</evidence>
<dbReference type="PANTHER" id="PTHR41523:SF8">
    <property type="entry name" value="ETHYLENE RESPONSE SENSOR PROTEIN"/>
    <property type="match status" value="1"/>
</dbReference>
<evidence type="ECO:0000256" key="2">
    <source>
        <dbReference type="ARBA" id="ARBA00012438"/>
    </source>
</evidence>
<dbReference type="RefSeq" id="WP_153353288.1">
    <property type="nucleotide sequence ID" value="NZ_JAYKOO010000006.1"/>
</dbReference>
<dbReference type="NCBIfam" id="TIGR00229">
    <property type="entry name" value="sensory_box"/>
    <property type="match status" value="1"/>
</dbReference>
<keyword evidence="11" id="KW-0067">ATP-binding</keyword>
<dbReference type="InterPro" id="IPR011102">
    <property type="entry name" value="Sig_transdc_His_kinase_HWE"/>
</dbReference>
<dbReference type="AlphaFoldDB" id="A0A6A8A3K3"/>
<evidence type="ECO:0000256" key="9">
    <source>
        <dbReference type="ARBA" id="ARBA00022741"/>
    </source>
</evidence>
<keyword evidence="4" id="KW-0597">Phosphoprotein</keyword>
<keyword evidence="9" id="KW-0547">Nucleotide-binding</keyword>
<keyword evidence="10" id="KW-0418">Kinase</keyword>
<feature type="domain" description="PAS" evidence="13">
    <location>
        <begin position="15"/>
        <end position="70"/>
    </location>
</feature>
<comment type="caution">
    <text evidence="15">The sequence shown here is derived from an EMBL/GenBank/DDBJ whole genome shotgun (WGS) entry which is preliminary data.</text>
</comment>
<dbReference type="PROSITE" id="PS50113">
    <property type="entry name" value="PAC"/>
    <property type="match status" value="1"/>
</dbReference>
<reference evidence="15 16" key="1">
    <citation type="submission" date="2019-11" db="EMBL/GenBank/DDBJ databases">
        <title>Genome analysis of Rhizobacterium cereale a novel genus and species isolated from maize roots in North Spain.</title>
        <authorList>
            <person name="Menendez E."/>
            <person name="Flores-Felix J.D."/>
            <person name="Ramirez-Bahena M.-H."/>
            <person name="Igual J.M."/>
            <person name="Garcia-Fraile P."/>
            <person name="Peix A."/>
            <person name="Velazquez E."/>
        </authorList>
    </citation>
    <scope>NUCLEOTIDE SEQUENCE [LARGE SCALE GENOMIC DNA]</scope>
    <source>
        <strain evidence="15 16">RZME27</strain>
    </source>
</reference>
<dbReference type="SUPFAM" id="SSF55785">
    <property type="entry name" value="PYP-like sensor domain (PAS domain)"/>
    <property type="match status" value="1"/>
</dbReference>
<dbReference type="EC" id="2.7.13.3" evidence="2"/>
<evidence type="ECO:0000313" key="16">
    <source>
        <dbReference type="Proteomes" id="UP000435138"/>
    </source>
</evidence>
<keyword evidence="6" id="KW-0288">FMN</keyword>
<dbReference type="Pfam" id="PF07536">
    <property type="entry name" value="HWE_HK"/>
    <property type="match status" value="1"/>
</dbReference>
<evidence type="ECO:0000256" key="1">
    <source>
        <dbReference type="ARBA" id="ARBA00000085"/>
    </source>
</evidence>
<dbReference type="PANTHER" id="PTHR41523">
    <property type="entry name" value="TWO-COMPONENT SYSTEM SENSOR PROTEIN"/>
    <property type="match status" value="1"/>
</dbReference>
<dbReference type="SMART" id="SM00911">
    <property type="entry name" value="HWE_HK"/>
    <property type="match status" value="1"/>
</dbReference>
<keyword evidence="5" id="KW-0285">Flavoprotein</keyword>
<evidence type="ECO:0000256" key="5">
    <source>
        <dbReference type="ARBA" id="ARBA00022630"/>
    </source>
</evidence>
<proteinExistence type="predicted"/>
<evidence type="ECO:0000256" key="4">
    <source>
        <dbReference type="ARBA" id="ARBA00022553"/>
    </source>
</evidence>
<sequence length="335" mass="37452">MFEQKSKKRRRKNHSEARLAAIVDSSFDAIISKDLAGTIVSWNKAAERLFGFTAEQTIGRSIYVLIPDDRHDEEVEIIRRIKLGEQIETFETLRHTQAGRLVPVSITISPIKDKRGRIIGASKIARDISESKENERRLKLLMREINHRVKNQYAVILSVITQTAAREQDIKAFERRVRERIMALSHSQDLLSSVDWAGVELKALVSHQVRPFATNGVFSSSGPDILLDANAVLNIGMALHELVINRLQFSGSELSDVDLSWTLASEPEGEQFKLVWRETGVTEPDLLARGNGFGSLVLKRIVAAALGGTCTWTATEDAIVWTLIAPLPRIQIGLE</sequence>
<dbReference type="GO" id="GO:0006355">
    <property type="term" value="P:regulation of DNA-templated transcription"/>
    <property type="evidence" value="ECO:0007669"/>
    <property type="project" value="InterPro"/>
</dbReference>
<dbReference type="InterPro" id="IPR013767">
    <property type="entry name" value="PAS_fold"/>
</dbReference>
<feature type="domain" description="PAC" evidence="14">
    <location>
        <begin position="88"/>
        <end position="140"/>
    </location>
</feature>
<dbReference type="SMART" id="SM00091">
    <property type="entry name" value="PAS"/>
    <property type="match status" value="1"/>
</dbReference>
<gene>
    <name evidence="15" type="ORF">GAO09_06780</name>
</gene>
<evidence type="ECO:0000256" key="3">
    <source>
        <dbReference type="ARBA" id="ARBA00021740"/>
    </source>
</evidence>
<dbReference type="GO" id="GO:0005524">
    <property type="term" value="F:ATP binding"/>
    <property type="evidence" value="ECO:0007669"/>
    <property type="project" value="UniProtKB-KW"/>
</dbReference>
<evidence type="ECO:0000313" key="15">
    <source>
        <dbReference type="EMBL" id="MQY45765.1"/>
    </source>
</evidence>
<name>A0A6A8A3K3_9HYPH</name>
<dbReference type="EMBL" id="WIXI01000037">
    <property type="protein sequence ID" value="MQY45765.1"/>
    <property type="molecule type" value="Genomic_DNA"/>
</dbReference>
<evidence type="ECO:0000256" key="10">
    <source>
        <dbReference type="ARBA" id="ARBA00022777"/>
    </source>
</evidence>
<evidence type="ECO:0000259" key="14">
    <source>
        <dbReference type="PROSITE" id="PS50113"/>
    </source>
</evidence>
<evidence type="ECO:0000256" key="6">
    <source>
        <dbReference type="ARBA" id="ARBA00022643"/>
    </source>
</evidence>
<organism evidence="15 16">
    <name type="scientific">Endobacterium cereale</name>
    <dbReference type="NCBI Taxonomy" id="2663029"/>
    <lineage>
        <taxon>Bacteria</taxon>
        <taxon>Pseudomonadati</taxon>
        <taxon>Pseudomonadota</taxon>
        <taxon>Alphaproteobacteria</taxon>
        <taxon>Hyphomicrobiales</taxon>
        <taxon>Rhizobiaceae</taxon>
        <taxon>Endobacterium</taxon>
    </lineage>
</organism>
<accession>A0A6A8A3K3</accession>
<dbReference type="InterPro" id="IPR000700">
    <property type="entry name" value="PAS-assoc_C"/>
</dbReference>
<keyword evidence="8" id="KW-0677">Repeat</keyword>
<evidence type="ECO:0000259" key="13">
    <source>
        <dbReference type="PROSITE" id="PS50112"/>
    </source>
</evidence>
<dbReference type="PROSITE" id="PS50112">
    <property type="entry name" value="PAS"/>
    <property type="match status" value="1"/>
</dbReference>
<dbReference type="GO" id="GO:0004673">
    <property type="term" value="F:protein histidine kinase activity"/>
    <property type="evidence" value="ECO:0007669"/>
    <property type="project" value="UniProtKB-EC"/>
</dbReference>
<dbReference type="Gene3D" id="3.30.450.20">
    <property type="entry name" value="PAS domain"/>
    <property type="match status" value="1"/>
</dbReference>
<keyword evidence="16" id="KW-1185">Reference proteome</keyword>
<evidence type="ECO:0000256" key="12">
    <source>
        <dbReference type="ARBA" id="ARBA00023026"/>
    </source>
</evidence>
<keyword evidence="7" id="KW-0808">Transferase</keyword>
<protein>
    <recommendedName>
        <fullName evidence="3">Blue-light-activated histidine kinase</fullName>
        <ecNumber evidence="2">2.7.13.3</ecNumber>
    </recommendedName>
</protein>
<dbReference type="InterPro" id="IPR000014">
    <property type="entry name" value="PAS"/>
</dbReference>
<dbReference type="CDD" id="cd00130">
    <property type="entry name" value="PAS"/>
    <property type="match status" value="1"/>
</dbReference>
<dbReference type="InterPro" id="IPR035965">
    <property type="entry name" value="PAS-like_dom_sf"/>
</dbReference>
<keyword evidence="12" id="KW-0843">Virulence</keyword>